<evidence type="ECO:0000256" key="1">
    <source>
        <dbReference type="ARBA" id="ARBA00004651"/>
    </source>
</evidence>
<dbReference type="Gene3D" id="1.10.3720.10">
    <property type="entry name" value="MetI-like"/>
    <property type="match status" value="1"/>
</dbReference>
<evidence type="ECO:0000313" key="9">
    <source>
        <dbReference type="EMBL" id="GAF89791.1"/>
    </source>
</evidence>
<sequence length="284" mass="32557">RVNARSLRKRYRWDEVLSAYLFLSPSIALFFLFKHFPIFYTLYLSLHRWRLGIVDRTFVGLHNYRLLITSDEFWQAVRNSLYYALGSIPLNMAISLTIALLLNRQIRGRAVFRTAYFLPTITSTAAMAVVWMWIYHPDFGLGNWILSTLGLPRIRWLYDPQWAMPALIIMGIWKGMGYNIIMYLAGLQNIPQHLYDAARIDGAASRACLRHITWPLLTPTSFLILIIAVINSLKAFAQMHVMTDGGPLGSTTVIAYYLYQHGFEFFNLGYASAVACVLFVVLLG</sequence>
<dbReference type="InterPro" id="IPR051393">
    <property type="entry name" value="ABC_transporter_permease"/>
</dbReference>
<dbReference type="PANTHER" id="PTHR30193">
    <property type="entry name" value="ABC TRANSPORTER PERMEASE PROTEIN"/>
    <property type="match status" value="1"/>
</dbReference>
<feature type="non-terminal residue" evidence="9">
    <location>
        <position position="284"/>
    </location>
</feature>
<evidence type="ECO:0000256" key="6">
    <source>
        <dbReference type="ARBA" id="ARBA00023136"/>
    </source>
</evidence>
<feature type="transmembrane region" description="Helical" evidence="7">
    <location>
        <begin position="265"/>
        <end position="283"/>
    </location>
</feature>
<feature type="transmembrane region" description="Helical" evidence="7">
    <location>
        <begin position="216"/>
        <end position="237"/>
    </location>
</feature>
<dbReference type="GO" id="GO:0055085">
    <property type="term" value="P:transmembrane transport"/>
    <property type="evidence" value="ECO:0007669"/>
    <property type="project" value="InterPro"/>
</dbReference>
<feature type="non-terminal residue" evidence="9">
    <location>
        <position position="1"/>
    </location>
</feature>
<gene>
    <name evidence="9" type="ORF">S01H1_25455</name>
</gene>
<dbReference type="AlphaFoldDB" id="X0TRF9"/>
<dbReference type="CDD" id="cd06261">
    <property type="entry name" value="TM_PBP2"/>
    <property type="match status" value="1"/>
</dbReference>
<reference evidence="9" key="1">
    <citation type="journal article" date="2014" name="Front. Microbiol.">
        <title>High frequency of phylogenetically diverse reductive dehalogenase-homologous genes in deep subseafloor sedimentary metagenomes.</title>
        <authorList>
            <person name="Kawai M."/>
            <person name="Futagami T."/>
            <person name="Toyoda A."/>
            <person name="Takaki Y."/>
            <person name="Nishi S."/>
            <person name="Hori S."/>
            <person name="Arai W."/>
            <person name="Tsubouchi T."/>
            <person name="Morono Y."/>
            <person name="Uchiyama I."/>
            <person name="Ito T."/>
            <person name="Fujiyama A."/>
            <person name="Inagaki F."/>
            <person name="Takami H."/>
        </authorList>
    </citation>
    <scope>NUCLEOTIDE SEQUENCE</scope>
    <source>
        <strain evidence="9">Expedition CK06-06</strain>
    </source>
</reference>
<protein>
    <recommendedName>
        <fullName evidence="8">ABC transmembrane type-1 domain-containing protein</fullName>
    </recommendedName>
</protein>
<feature type="transmembrane region" description="Helical" evidence="7">
    <location>
        <begin position="81"/>
        <end position="102"/>
    </location>
</feature>
<keyword evidence="4 7" id="KW-0812">Transmembrane</keyword>
<dbReference type="PROSITE" id="PS50928">
    <property type="entry name" value="ABC_TM1"/>
    <property type="match status" value="1"/>
</dbReference>
<keyword evidence="3" id="KW-1003">Cell membrane</keyword>
<comment type="subcellular location">
    <subcellularLocation>
        <location evidence="1">Cell membrane</location>
        <topology evidence="1">Multi-pass membrane protein</topology>
    </subcellularLocation>
</comment>
<keyword evidence="2" id="KW-0813">Transport</keyword>
<evidence type="ECO:0000259" key="8">
    <source>
        <dbReference type="PROSITE" id="PS50928"/>
    </source>
</evidence>
<keyword evidence="6 7" id="KW-0472">Membrane</keyword>
<dbReference type="SUPFAM" id="SSF161098">
    <property type="entry name" value="MetI-like"/>
    <property type="match status" value="1"/>
</dbReference>
<dbReference type="InterPro" id="IPR035906">
    <property type="entry name" value="MetI-like_sf"/>
</dbReference>
<dbReference type="InterPro" id="IPR000515">
    <property type="entry name" value="MetI-like"/>
</dbReference>
<organism evidence="9">
    <name type="scientific">marine sediment metagenome</name>
    <dbReference type="NCBI Taxonomy" id="412755"/>
    <lineage>
        <taxon>unclassified sequences</taxon>
        <taxon>metagenomes</taxon>
        <taxon>ecological metagenomes</taxon>
    </lineage>
</organism>
<feature type="transmembrane region" description="Helical" evidence="7">
    <location>
        <begin position="20"/>
        <end position="43"/>
    </location>
</feature>
<feature type="transmembrane region" description="Helical" evidence="7">
    <location>
        <begin position="114"/>
        <end position="134"/>
    </location>
</feature>
<evidence type="ECO:0000256" key="2">
    <source>
        <dbReference type="ARBA" id="ARBA00022448"/>
    </source>
</evidence>
<proteinExistence type="predicted"/>
<dbReference type="EMBL" id="BARS01015379">
    <property type="protein sequence ID" value="GAF89791.1"/>
    <property type="molecule type" value="Genomic_DNA"/>
</dbReference>
<evidence type="ECO:0000256" key="3">
    <source>
        <dbReference type="ARBA" id="ARBA00022475"/>
    </source>
</evidence>
<feature type="domain" description="ABC transmembrane type-1" evidence="8">
    <location>
        <begin position="77"/>
        <end position="284"/>
    </location>
</feature>
<evidence type="ECO:0000256" key="7">
    <source>
        <dbReference type="SAM" id="Phobius"/>
    </source>
</evidence>
<accession>X0TRF9</accession>
<dbReference type="PANTHER" id="PTHR30193:SF37">
    <property type="entry name" value="INNER MEMBRANE ABC TRANSPORTER PERMEASE PROTEIN YCJO"/>
    <property type="match status" value="1"/>
</dbReference>
<keyword evidence="5 7" id="KW-1133">Transmembrane helix</keyword>
<dbReference type="GO" id="GO:0005886">
    <property type="term" value="C:plasma membrane"/>
    <property type="evidence" value="ECO:0007669"/>
    <property type="project" value="UniProtKB-SubCell"/>
</dbReference>
<evidence type="ECO:0000256" key="5">
    <source>
        <dbReference type="ARBA" id="ARBA00022989"/>
    </source>
</evidence>
<comment type="caution">
    <text evidence="9">The sequence shown here is derived from an EMBL/GenBank/DDBJ whole genome shotgun (WGS) entry which is preliminary data.</text>
</comment>
<evidence type="ECO:0000256" key="4">
    <source>
        <dbReference type="ARBA" id="ARBA00022692"/>
    </source>
</evidence>
<feature type="transmembrane region" description="Helical" evidence="7">
    <location>
        <begin position="162"/>
        <end position="185"/>
    </location>
</feature>
<name>X0TRF9_9ZZZZ</name>
<dbReference type="Pfam" id="PF00528">
    <property type="entry name" value="BPD_transp_1"/>
    <property type="match status" value="1"/>
</dbReference>